<feature type="compositionally biased region" description="Basic and acidic residues" evidence="2">
    <location>
        <begin position="576"/>
        <end position="585"/>
    </location>
</feature>
<keyword evidence="1" id="KW-0863">Zinc-finger</keyword>
<dbReference type="PANTHER" id="PTHR13491:SF0">
    <property type="entry name" value="ZINC FINGER CCHC DOMAIN-CONTAINING PROTEIN 10"/>
    <property type="match status" value="1"/>
</dbReference>
<dbReference type="InterPro" id="IPR039715">
    <property type="entry name" value="ZCCHC10"/>
</dbReference>
<feature type="domain" description="RING-type" evidence="3">
    <location>
        <begin position="26"/>
        <end position="62"/>
    </location>
</feature>
<evidence type="ECO:0000313" key="5">
    <source>
        <dbReference type="Proteomes" id="UP000277580"/>
    </source>
</evidence>
<feature type="compositionally biased region" description="Basic residues" evidence="2">
    <location>
        <begin position="673"/>
        <end position="695"/>
    </location>
</feature>
<evidence type="ECO:0000256" key="2">
    <source>
        <dbReference type="SAM" id="MobiDB-lite"/>
    </source>
</evidence>
<feature type="compositionally biased region" description="Basic and acidic residues" evidence="2">
    <location>
        <begin position="699"/>
        <end position="720"/>
    </location>
</feature>
<feature type="compositionally biased region" description="Polar residues" evidence="2">
    <location>
        <begin position="637"/>
        <end position="656"/>
    </location>
</feature>
<dbReference type="InterPro" id="IPR013083">
    <property type="entry name" value="Znf_RING/FYVE/PHD"/>
</dbReference>
<feature type="compositionally biased region" description="Basic residues" evidence="2">
    <location>
        <begin position="559"/>
        <end position="572"/>
    </location>
</feature>
<dbReference type="GO" id="GO:0008270">
    <property type="term" value="F:zinc ion binding"/>
    <property type="evidence" value="ECO:0007669"/>
    <property type="project" value="UniProtKB-KW"/>
</dbReference>
<dbReference type="EMBL" id="ML119157">
    <property type="protein sequence ID" value="RPB08887.1"/>
    <property type="molecule type" value="Genomic_DNA"/>
</dbReference>
<evidence type="ECO:0000256" key="1">
    <source>
        <dbReference type="PROSITE-ProRule" id="PRU00175"/>
    </source>
</evidence>
<reference evidence="4 5" key="1">
    <citation type="journal article" date="2018" name="Nat. Ecol. Evol.">
        <title>Pezizomycetes genomes reveal the molecular basis of ectomycorrhizal truffle lifestyle.</title>
        <authorList>
            <person name="Murat C."/>
            <person name="Payen T."/>
            <person name="Noel B."/>
            <person name="Kuo A."/>
            <person name="Morin E."/>
            <person name="Chen J."/>
            <person name="Kohler A."/>
            <person name="Krizsan K."/>
            <person name="Balestrini R."/>
            <person name="Da Silva C."/>
            <person name="Montanini B."/>
            <person name="Hainaut M."/>
            <person name="Levati E."/>
            <person name="Barry K.W."/>
            <person name="Belfiori B."/>
            <person name="Cichocki N."/>
            <person name="Clum A."/>
            <person name="Dockter R.B."/>
            <person name="Fauchery L."/>
            <person name="Guy J."/>
            <person name="Iotti M."/>
            <person name="Le Tacon F."/>
            <person name="Lindquist E.A."/>
            <person name="Lipzen A."/>
            <person name="Malagnac F."/>
            <person name="Mello A."/>
            <person name="Molinier V."/>
            <person name="Miyauchi S."/>
            <person name="Poulain J."/>
            <person name="Riccioni C."/>
            <person name="Rubini A."/>
            <person name="Sitrit Y."/>
            <person name="Splivallo R."/>
            <person name="Traeger S."/>
            <person name="Wang M."/>
            <person name="Zifcakova L."/>
            <person name="Wipf D."/>
            <person name="Zambonelli A."/>
            <person name="Paolocci F."/>
            <person name="Nowrousian M."/>
            <person name="Ottonello S."/>
            <person name="Baldrian P."/>
            <person name="Spatafora J.W."/>
            <person name="Henrissat B."/>
            <person name="Nagy L.G."/>
            <person name="Aury J.M."/>
            <person name="Wincker P."/>
            <person name="Grigoriev I.V."/>
            <person name="Bonfante P."/>
            <person name="Martin F.M."/>
        </authorList>
    </citation>
    <scope>NUCLEOTIDE SEQUENCE [LARGE SCALE GENOMIC DNA]</scope>
    <source>
        <strain evidence="4 5">CCBAS932</strain>
    </source>
</reference>
<feature type="compositionally biased region" description="Basic and acidic residues" evidence="2">
    <location>
        <begin position="612"/>
        <end position="621"/>
    </location>
</feature>
<feature type="region of interest" description="Disordered" evidence="2">
    <location>
        <begin position="98"/>
        <end position="168"/>
    </location>
</feature>
<sequence>MATTQEQSANGLSSIPLPEIPVKLRCTICSELARGASRLPCCEQSICENCHANLPTECPVCDHTPLSPDDCKANIALRTTVAVFLRTQEKKHNLMLQKEQKEKTKPVEPKVEVKDAEPEPEKAVQAHVSPMQNPLTPPQEAEETARAEGTPALPHASQESTEAVNETGVVRSLTETNPEVQAANGFVGQQNAWFGQQDPNQMEQQMQQMFPGQDLSGPNGWNMYNQMMQGMHHEGWMNGYGNSMMGYGMNSVAQGGGYGGGNFGGMGMNGGGFHNGHDGMGWGWNGQNNVGYNPGMDGTRNGGYYSAATAGGYNHQSHGNLQIPTQQYQNPHFQRQQPYQRGRGGFGNGSRPFLERQQQQAFQDQFQQQLQGIDEVRAAVAGTSVDEKKGEKIPVVSGDPENITDPNDVPTDTASTVLAGADLAPEELADSQNLAVPVNPDMAQYFTPDEFRGPPGFQPHFPVGPRGGPRGNFRGSYPTGRGGFYSVAPSPPVIGDTEPDKIPGVGLGVEGAPTGPKALREGIPPVRGIPIRGGAFGRGRGAYAGSSWNRSMSPGRARPFSRSRSREGRRRSSATGRDRSRDPSRDRRRRSRSRNRDRSRHRKRQSQSVESESDRRGRTLDPDAGEPISPVLVKTLTDVSTAEQDNIDSTQQSSTGRVKRSREESASRERLRSASRSRSKSPSGHHKRSRRHRRSSPVTERDRDNRDKEPRDRDGRDKDSSRHHRRSHKHRGSKRHRSRSRSRSPKKDDYPIDEKTTASRDADGIDSRSRRDSRERRHKRRSKREDSRHRSHRHKSSKHDRYDKYDKDDKYDRDEKYDKDEKYGRREKHEKTEPEAATEKKVEKERHSEKDADRKTTKDSRSRRKPSYKYEDEEDLERRAERDREAERWGGVKK</sequence>
<dbReference type="CDD" id="cd16620">
    <property type="entry name" value="vRING-HC-C4C4_RBBP6"/>
    <property type="match status" value="1"/>
</dbReference>
<dbReference type="InParanoid" id="A0A3N4KEG7"/>
<evidence type="ECO:0000313" key="4">
    <source>
        <dbReference type="EMBL" id="RPB08887.1"/>
    </source>
</evidence>
<feature type="compositionally biased region" description="Basic residues" evidence="2">
    <location>
        <begin position="586"/>
        <end position="605"/>
    </location>
</feature>
<feature type="compositionally biased region" description="Basic and acidic residues" evidence="2">
    <location>
        <begin position="98"/>
        <end position="124"/>
    </location>
</feature>
<dbReference type="PANTHER" id="PTHR13491">
    <property type="entry name" value="ZCCHC10 PROTEIN"/>
    <property type="match status" value="1"/>
</dbReference>
<dbReference type="Gene3D" id="3.30.40.10">
    <property type="entry name" value="Zinc/RING finger domain, C3HC4 (zinc finger)"/>
    <property type="match status" value="1"/>
</dbReference>
<dbReference type="SUPFAM" id="SSF57850">
    <property type="entry name" value="RING/U-box"/>
    <property type="match status" value="1"/>
</dbReference>
<dbReference type="InterPro" id="IPR001841">
    <property type="entry name" value="Znf_RING"/>
</dbReference>
<organism evidence="4 5">
    <name type="scientific">Morchella conica CCBAS932</name>
    <dbReference type="NCBI Taxonomy" id="1392247"/>
    <lineage>
        <taxon>Eukaryota</taxon>
        <taxon>Fungi</taxon>
        <taxon>Dikarya</taxon>
        <taxon>Ascomycota</taxon>
        <taxon>Pezizomycotina</taxon>
        <taxon>Pezizomycetes</taxon>
        <taxon>Pezizales</taxon>
        <taxon>Morchellaceae</taxon>
        <taxon>Morchella</taxon>
    </lineage>
</organism>
<name>A0A3N4KEG7_9PEZI</name>
<feature type="compositionally biased region" description="Basic and acidic residues" evidence="2">
    <location>
        <begin position="876"/>
        <end position="894"/>
    </location>
</feature>
<gene>
    <name evidence="4" type="ORF">P167DRAFT_608354</name>
</gene>
<evidence type="ECO:0000259" key="3">
    <source>
        <dbReference type="PROSITE" id="PS50089"/>
    </source>
</evidence>
<dbReference type="Proteomes" id="UP000277580">
    <property type="component" value="Unassembled WGS sequence"/>
</dbReference>
<proteinExistence type="predicted"/>
<feature type="compositionally biased region" description="Basic residues" evidence="2">
    <location>
        <begin position="789"/>
        <end position="798"/>
    </location>
</feature>
<dbReference type="PROSITE" id="PS50089">
    <property type="entry name" value="ZF_RING_2"/>
    <property type="match status" value="1"/>
</dbReference>
<protein>
    <recommendedName>
        <fullName evidence="3">RING-type domain-containing protein</fullName>
    </recommendedName>
</protein>
<keyword evidence="1" id="KW-0862">Zinc</keyword>
<dbReference type="STRING" id="1392247.A0A3N4KEG7"/>
<accession>A0A3N4KEG7</accession>
<keyword evidence="5" id="KW-1185">Reference proteome</keyword>
<feature type="region of interest" description="Disordered" evidence="2">
    <location>
        <begin position="515"/>
        <end position="894"/>
    </location>
</feature>
<dbReference type="OrthoDB" id="106784at2759"/>
<keyword evidence="1" id="KW-0479">Metal-binding</keyword>
<feature type="compositionally biased region" description="Basic and acidic residues" evidence="2">
    <location>
        <begin position="661"/>
        <end position="672"/>
    </location>
</feature>
<feature type="compositionally biased region" description="Basic and acidic residues" evidence="2">
    <location>
        <begin position="799"/>
        <end position="860"/>
    </location>
</feature>
<feature type="compositionally biased region" description="Basic and acidic residues" evidence="2">
    <location>
        <begin position="745"/>
        <end position="775"/>
    </location>
</feature>
<dbReference type="AlphaFoldDB" id="A0A3N4KEG7"/>
<feature type="compositionally biased region" description="Basic residues" evidence="2">
    <location>
        <begin position="721"/>
        <end position="744"/>
    </location>
</feature>